<organism evidence="4">
    <name type="scientific">Schistosoma curassoni</name>
    <dbReference type="NCBI Taxonomy" id="6186"/>
    <lineage>
        <taxon>Eukaryota</taxon>
        <taxon>Metazoa</taxon>
        <taxon>Spiralia</taxon>
        <taxon>Lophotrochozoa</taxon>
        <taxon>Platyhelminthes</taxon>
        <taxon>Trematoda</taxon>
        <taxon>Digenea</taxon>
        <taxon>Strigeidida</taxon>
        <taxon>Schistosomatoidea</taxon>
        <taxon>Schistosomatidae</taxon>
        <taxon>Schistosoma</taxon>
    </lineage>
</organism>
<keyword evidence="3" id="KW-1185">Reference proteome</keyword>
<gene>
    <name evidence="2" type="ORF">SCUD_LOCUS14473</name>
</gene>
<evidence type="ECO:0000313" key="4">
    <source>
        <dbReference type="WBParaSite" id="SCUD_0001447601-mRNA-1"/>
    </source>
</evidence>
<evidence type="ECO:0000313" key="2">
    <source>
        <dbReference type="EMBL" id="VDP56540.1"/>
    </source>
</evidence>
<evidence type="ECO:0000256" key="1">
    <source>
        <dbReference type="SAM" id="MobiDB-lite"/>
    </source>
</evidence>
<feature type="compositionally biased region" description="Polar residues" evidence="1">
    <location>
        <begin position="40"/>
        <end position="59"/>
    </location>
</feature>
<sequence>MKRPNKSSNEFRYKSLVKDGKSSDKATNTKGKRRRKTYEQQKSTLRQGSNSSHQINPNKNMEMDDVSILIKCESSPEQLEADMLYQGISEVLKSIMFLIETEIYPGTIKDVDFRLIGRFLTNIQCTLLERD</sequence>
<dbReference type="WBParaSite" id="SCUD_0001447601-mRNA-1">
    <property type="protein sequence ID" value="SCUD_0001447601-mRNA-1"/>
    <property type="gene ID" value="SCUD_0001447601"/>
</dbReference>
<feature type="region of interest" description="Disordered" evidence="1">
    <location>
        <begin position="1"/>
        <end position="60"/>
    </location>
</feature>
<protein>
    <submittedName>
        <fullName evidence="4">HORMA domain-containing protein</fullName>
    </submittedName>
</protein>
<reference evidence="4" key="1">
    <citation type="submission" date="2016-06" db="UniProtKB">
        <authorList>
            <consortium name="WormBaseParasite"/>
        </authorList>
    </citation>
    <scope>IDENTIFICATION</scope>
</reference>
<dbReference type="AlphaFoldDB" id="A0A183KHH2"/>
<reference evidence="2 3" key="2">
    <citation type="submission" date="2018-11" db="EMBL/GenBank/DDBJ databases">
        <authorList>
            <consortium name="Pathogen Informatics"/>
        </authorList>
    </citation>
    <scope>NUCLEOTIDE SEQUENCE [LARGE SCALE GENOMIC DNA]</scope>
    <source>
        <strain evidence="2">Dakar</strain>
        <strain evidence="3">Dakar, Senegal</strain>
    </source>
</reference>
<dbReference type="STRING" id="6186.A0A183KHH2"/>
<feature type="compositionally biased region" description="Basic and acidic residues" evidence="1">
    <location>
        <begin position="9"/>
        <end position="24"/>
    </location>
</feature>
<dbReference type="EMBL" id="UZAK01036749">
    <property type="protein sequence ID" value="VDP56540.1"/>
    <property type="molecule type" value="Genomic_DNA"/>
</dbReference>
<name>A0A183KHH2_9TREM</name>
<accession>A0A183KHH2</accession>
<proteinExistence type="predicted"/>
<evidence type="ECO:0000313" key="3">
    <source>
        <dbReference type="Proteomes" id="UP000279833"/>
    </source>
</evidence>
<dbReference type="Proteomes" id="UP000279833">
    <property type="component" value="Unassembled WGS sequence"/>
</dbReference>